<dbReference type="PROSITE" id="PS50222">
    <property type="entry name" value="EF_HAND_2"/>
    <property type="match status" value="3"/>
</dbReference>
<accession>A0AAD1XP06</accession>
<dbReference type="SUPFAM" id="SSF47473">
    <property type="entry name" value="EF-hand"/>
    <property type="match status" value="1"/>
</dbReference>
<dbReference type="InterPro" id="IPR050230">
    <property type="entry name" value="CALM/Myosin/TropC-like"/>
</dbReference>
<evidence type="ECO:0000256" key="1">
    <source>
        <dbReference type="ARBA" id="ARBA00020786"/>
    </source>
</evidence>
<dbReference type="InterPro" id="IPR018247">
    <property type="entry name" value="EF_Hand_1_Ca_BS"/>
</dbReference>
<keyword evidence="5" id="KW-0007">Acetylation</keyword>
<dbReference type="InterPro" id="IPR011992">
    <property type="entry name" value="EF-hand-dom_pair"/>
</dbReference>
<name>A0AAD1XP06_EUPCR</name>
<reference evidence="7" key="1">
    <citation type="submission" date="2023-07" db="EMBL/GenBank/DDBJ databases">
        <authorList>
            <consortium name="AG Swart"/>
            <person name="Singh M."/>
            <person name="Singh A."/>
            <person name="Seah K."/>
            <person name="Emmerich C."/>
        </authorList>
    </citation>
    <scope>NUCLEOTIDE SEQUENCE</scope>
    <source>
        <strain evidence="7">DP1</strain>
    </source>
</reference>
<keyword evidence="8" id="KW-1185">Reference proteome</keyword>
<feature type="domain" description="EF-hand" evidence="6">
    <location>
        <begin position="87"/>
        <end position="122"/>
    </location>
</feature>
<dbReference type="InterPro" id="IPR002048">
    <property type="entry name" value="EF_hand_dom"/>
</dbReference>
<dbReference type="EMBL" id="CAMPGE010017788">
    <property type="protein sequence ID" value="CAI2376245.1"/>
    <property type="molecule type" value="Genomic_DNA"/>
</dbReference>
<organism evidence="7 8">
    <name type="scientific">Euplotes crassus</name>
    <dbReference type="NCBI Taxonomy" id="5936"/>
    <lineage>
        <taxon>Eukaryota</taxon>
        <taxon>Sar</taxon>
        <taxon>Alveolata</taxon>
        <taxon>Ciliophora</taxon>
        <taxon>Intramacronucleata</taxon>
        <taxon>Spirotrichea</taxon>
        <taxon>Hypotrichia</taxon>
        <taxon>Euplotida</taxon>
        <taxon>Euplotidae</taxon>
        <taxon>Moneuplotes</taxon>
    </lineage>
</organism>
<evidence type="ECO:0000256" key="2">
    <source>
        <dbReference type="ARBA" id="ARBA00022723"/>
    </source>
</evidence>
<comment type="caution">
    <text evidence="7">The sequence shown here is derived from an EMBL/GenBank/DDBJ whole genome shotgun (WGS) entry which is preliminary data.</text>
</comment>
<dbReference type="AlphaFoldDB" id="A0AAD1XP06"/>
<dbReference type="GO" id="GO:0016460">
    <property type="term" value="C:myosin II complex"/>
    <property type="evidence" value="ECO:0007669"/>
    <property type="project" value="TreeGrafter"/>
</dbReference>
<dbReference type="Pfam" id="PF13499">
    <property type="entry name" value="EF-hand_7"/>
    <property type="match status" value="2"/>
</dbReference>
<evidence type="ECO:0000313" key="8">
    <source>
        <dbReference type="Proteomes" id="UP001295684"/>
    </source>
</evidence>
<dbReference type="Proteomes" id="UP001295684">
    <property type="component" value="Unassembled WGS sequence"/>
</dbReference>
<dbReference type="GO" id="GO:0016887">
    <property type="term" value="F:ATP hydrolysis activity"/>
    <property type="evidence" value="ECO:0007669"/>
    <property type="project" value="InterPro"/>
</dbReference>
<dbReference type="PANTHER" id="PTHR23048:SF0">
    <property type="entry name" value="CALMODULIN LIKE 3"/>
    <property type="match status" value="1"/>
</dbReference>
<evidence type="ECO:0000313" key="7">
    <source>
        <dbReference type="EMBL" id="CAI2376245.1"/>
    </source>
</evidence>
<evidence type="ECO:0000259" key="6">
    <source>
        <dbReference type="PROSITE" id="PS50222"/>
    </source>
</evidence>
<protein>
    <recommendedName>
        <fullName evidence="1">Calmodulin</fullName>
    </recommendedName>
</protein>
<dbReference type="GO" id="GO:0005509">
    <property type="term" value="F:calcium ion binding"/>
    <property type="evidence" value="ECO:0007669"/>
    <property type="project" value="InterPro"/>
</dbReference>
<dbReference type="PANTHER" id="PTHR23048">
    <property type="entry name" value="MYOSIN LIGHT CHAIN 1, 3"/>
    <property type="match status" value="1"/>
</dbReference>
<keyword evidence="4" id="KW-0106">Calcium</keyword>
<dbReference type="PROSITE" id="PS00018">
    <property type="entry name" value="EF_HAND_1"/>
    <property type="match status" value="1"/>
</dbReference>
<dbReference type="SMART" id="SM00054">
    <property type="entry name" value="EFh"/>
    <property type="match status" value="3"/>
</dbReference>
<sequence>MSLEDAFDKYELEEFRDAFNSFDKDSSGVISTLDLKSVMRHIGENPVDALVDDLVNQIGAGDKETLTFLDFLAIMAKKMGKGETTTETEDELIEIFSFTDSNGDCLISIDELREIIHERRKKVSDEELNELLKKFDSGKDDHVDFEMFYNIMMETA</sequence>
<dbReference type="GO" id="GO:0005524">
    <property type="term" value="F:ATP binding"/>
    <property type="evidence" value="ECO:0007669"/>
    <property type="project" value="InterPro"/>
</dbReference>
<gene>
    <name evidence="7" type="ORF">ECRASSUSDP1_LOCUS17614</name>
</gene>
<evidence type="ECO:0000256" key="4">
    <source>
        <dbReference type="ARBA" id="ARBA00022837"/>
    </source>
</evidence>
<keyword evidence="3" id="KW-0677">Repeat</keyword>
<dbReference type="FunFam" id="1.10.238.10:FF:000527">
    <property type="entry name" value="Calmodulin-3"/>
    <property type="match status" value="1"/>
</dbReference>
<dbReference type="Gene3D" id="1.10.238.10">
    <property type="entry name" value="EF-hand"/>
    <property type="match status" value="2"/>
</dbReference>
<evidence type="ECO:0000256" key="5">
    <source>
        <dbReference type="ARBA" id="ARBA00022990"/>
    </source>
</evidence>
<feature type="domain" description="EF-hand" evidence="6">
    <location>
        <begin position="123"/>
        <end position="156"/>
    </location>
</feature>
<proteinExistence type="predicted"/>
<feature type="domain" description="EF-hand" evidence="6">
    <location>
        <begin position="10"/>
        <end position="45"/>
    </location>
</feature>
<keyword evidence="2" id="KW-0479">Metal-binding</keyword>
<evidence type="ECO:0000256" key="3">
    <source>
        <dbReference type="ARBA" id="ARBA00022737"/>
    </source>
</evidence>